<sequence length="136" mass="14260">MEQITVVIGDRLGKGQKVAVGVEKAGGRAVVVPGVAADMKLGDVMKAENATFGISFCGSGGAGAITAQNKHGYKAKYGMRSVDEGVTAINEGCNVLGFGFMDKEELGERLVQACKRNTAPDDERAIHHHGESKRQG</sequence>
<accession>A0A3S4K507</accession>
<evidence type="ECO:0000313" key="1">
    <source>
        <dbReference type="EMBL" id="VEA79250.1"/>
    </source>
</evidence>
<protein>
    <submittedName>
        <fullName evidence="1">Uncharacterized protein</fullName>
    </submittedName>
</protein>
<proteinExistence type="predicted"/>
<dbReference type="NCBIfam" id="TIGR03577">
    <property type="entry name" value="EF_0830"/>
    <property type="match status" value="1"/>
</dbReference>
<reference evidence="1 2" key="1">
    <citation type="submission" date="2018-12" db="EMBL/GenBank/DDBJ databases">
        <authorList>
            <consortium name="Pathogen Informatics"/>
        </authorList>
    </citation>
    <scope>NUCLEOTIDE SEQUENCE [LARGE SCALE GENOMIC DNA]</scope>
    <source>
        <strain evidence="1 2">NCTC10047</strain>
    </source>
</reference>
<dbReference type="InterPro" id="IPR020034">
    <property type="entry name" value="CHP03577_EF0830/AHA3911"/>
</dbReference>
<dbReference type="EMBL" id="LR134156">
    <property type="protein sequence ID" value="VEA79250.1"/>
    <property type="molecule type" value="Genomic_DNA"/>
</dbReference>
<dbReference type="AlphaFoldDB" id="A0A3S4K507"/>
<dbReference type="Pfam" id="PF14272">
    <property type="entry name" value="Gly_rich_SFCGS"/>
    <property type="match status" value="1"/>
</dbReference>
<dbReference type="Proteomes" id="UP000275676">
    <property type="component" value="Chromosome"/>
</dbReference>
<organism evidence="1 2">
    <name type="scientific">Salmonella enterica subsp. arizonae</name>
    <dbReference type="NCBI Taxonomy" id="59203"/>
    <lineage>
        <taxon>Bacteria</taxon>
        <taxon>Pseudomonadati</taxon>
        <taxon>Pseudomonadota</taxon>
        <taxon>Gammaproteobacteria</taxon>
        <taxon>Enterobacterales</taxon>
        <taxon>Enterobacteriaceae</taxon>
        <taxon>Salmonella</taxon>
    </lineage>
</organism>
<evidence type="ECO:0000313" key="2">
    <source>
        <dbReference type="Proteomes" id="UP000275676"/>
    </source>
</evidence>
<name>A0A3S4K507_SALER</name>
<gene>
    <name evidence="1" type="primary">SBOV45361</name>
    <name evidence="1" type="ORF">NCTC10047_05237</name>
</gene>